<dbReference type="PROSITE" id="PS51257">
    <property type="entry name" value="PROKAR_LIPOPROTEIN"/>
    <property type="match status" value="1"/>
</dbReference>
<dbReference type="PANTHER" id="PTHR48098:SF6">
    <property type="entry name" value="FERRI-BACILLIBACTIN ESTERASE BESA"/>
    <property type="match status" value="1"/>
</dbReference>
<dbReference type="AlphaFoldDB" id="A0A510IBP5"/>
<accession>A0A510IBP5</accession>
<dbReference type="EMBL" id="AP019799">
    <property type="protein sequence ID" value="BBL91194.1"/>
    <property type="molecule type" value="Genomic_DNA"/>
</dbReference>
<dbReference type="PANTHER" id="PTHR48098">
    <property type="entry name" value="ENTEROCHELIN ESTERASE-RELATED"/>
    <property type="match status" value="1"/>
</dbReference>
<reference evidence="2" key="1">
    <citation type="submission" date="2019-07" db="EMBL/GenBank/DDBJ databases">
        <title>Complete Genome Sequences of Vibrion rotiferianus strain AM7.</title>
        <authorList>
            <person name="Miyazaki K."/>
            <person name="Wiseschart A."/>
            <person name="Pootanakit K."/>
            <person name="Ishimori K."/>
            <person name="Kitahara K."/>
        </authorList>
    </citation>
    <scope>NUCLEOTIDE SEQUENCE [LARGE SCALE GENOMIC DNA]</scope>
    <source>
        <strain evidence="2">AM7</strain>
    </source>
</reference>
<dbReference type="InterPro" id="IPR029058">
    <property type="entry name" value="AB_hydrolase_fold"/>
</dbReference>
<evidence type="ECO:0000313" key="2">
    <source>
        <dbReference type="Proteomes" id="UP000315115"/>
    </source>
</evidence>
<proteinExistence type="predicted"/>
<sequence>MDVFKHWIFPLLLSVIITACGGESSGRAPSIPTDPPSAIQEQLYSSITGVTYPIDIYLPDNYQERIGPLPVIYASDGQYSSTSYGRLIEEYGAEVVLVSIYEGPAGRRNIDYLPPGVDDYYLFLTQELIPFIEAQYDIEPSQRTLVGHSFGGAMASYVMLSEEIGAEFFKHFVISDGSFWRIPETIYPLEAARYEASPRLAVTAIFSAATGYQGNYHWVDEFYNTMSSRNYIELKMPPILMYRGADHRDMWFDTFRDSLPILFPKQDS</sequence>
<dbReference type="Gene3D" id="3.40.50.1820">
    <property type="entry name" value="alpha/beta hydrolase"/>
    <property type="match status" value="1"/>
</dbReference>
<dbReference type="Pfam" id="PF00756">
    <property type="entry name" value="Esterase"/>
    <property type="match status" value="1"/>
</dbReference>
<name>A0A510IBP5_9VIBR</name>
<dbReference type="SUPFAM" id="SSF53474">
    <property type="entry name" value="alpha/beta-Hydrolases"/>
    <property type="match status" value="1"/>
</dbReference>
<evidence type="ECO:0008006" key="3">
    <source>
        <dbReference type="Google" id="ProtNLM"/>
    </source>
</evidence>
<gene>
    <name evidence="1" type="ORF">VroAM7_38470</name>
</gene>
<dbReference type="InterPro" id="IPR050583">
    <property type="entry name" value="Mycobacterial_A85_antigen"/>
</dbReference>
<dbReference type="InterPro" id="IPR000801">
    <property type="entry name" value="Esterase-like"/>
</dbReference>
<dbReference type="Proteomes" id="UP000315115">
    <property type="component" value="Chromosome 2"/>
</dbReference>
<protein>
    <recommendedName>
        <fullName evidence="3">Esterase</fullName>
    </recommendedName>
</protein>
<evidence type="ECO:0000313" key="1">
    <source>
        <dbReference type="EMBL" id="BBL91194.1"/>
    </source>
</evidence>
<dbReference type="RefSeq" id="WP_143693755.1">
    <property type="nucleotide sequence ID" value="NZ_AP019799.1"/>
</dbReference>
<organism evidence="1 2">
    <name type="scientific">Vibrio rotiferianus</name>
    <dbReference type="NCBI Taxonomy" id="190895"/>
    <lineage>
        <taxon>Bacteria</taxon>
        <taxon>Pseudomonadati</taxon>
        <taxon>Pseudomonadota</taxon>
        <taxon>Gammaproteobacteria</taxon>
        <taxon>Vibrionales</taxon>
        <taxon>Vibrionaceae</taxon>
        <taxon>Vibrio</taxon>
    </lineage>
</organism>